<organism evidence="5 6">
    <name type="scientific">Candidatus Woesebacteria bacterium RIFCSPLOWO2_01_FULL_39_21</name>
    <dbReference type="NCBI Taxonomy" id="1802519"/>
    <lineage>
        <taxon>Bacteria</taxon>
        <taxon>Candidatus Woeseibacteriota</taxon>
    </lineage>
</organism>
<sequence length="116" mass="13095">MAVISIEDFQNLDIRIGTVTEAQVPEWSHWVIKITADFGKDIGKKICFSGIMKFYTAEDLIGNQYPFVINLEPKKIGPDRELSEAMMLMAVPGETEEDKPILFNLSEQVPNGTKVY</sequence>
<evidence type="ECO:0000256" key="2">
    <source>
        <dbReference type="ARBA" id="ARBA00022884"/>
    </source>
</evidence>
<dbReference type="AlphaFoldDB" id="A0A1F8BIX9"/>
<dbReference type="EMBL" id="MGHF01000018">
    <property type="protein sequence ID" value="OGM63295.1"/>
    <property type="molecule type" value="Genomic_DNA"/>
</dbReference>
<dbReference type="PANTHER" id="PTHR11586">
    <property type="entry name" value="TRNA-AMINOACYLATION COFACTOR ARC1 FAMILY MEMBER"/>
    <property type="match status" value="1"/>
</dbReference>
<accession>A0A1F8BIX9</accession>
<dbReference type="Gene3D" id="2.40.50.140">
    <property type="entry name" value="Nucleic acid-binding proteins"/>
    <property type="match status" value="1"/>
</dbReference>
<dbReference type="InterPro" id="IPR012340">
    <property type="entry name" value="NA-bd_OB-fold"/>
</dbReference>
<keyword evidence="2 3" id="KW-0694">RNA-binding</keyword>
<dbReference type="Pfam" id="PF01588">
    <property type="entry name" value="tRNA_bind"/>
    <property type="match status" value="1"/>
</dbReference>
<dbReference type="Proteomes" id="UP000177082">
    <property type="component" value="Unassembled WGS sequence"/>
</dbReference>
<feature type="domain" description="TRNA-binding" evidence="4">
    <location>
        <begin position="8"/>
        <end position="116"/>
    </location>
</feature>
<keyword evidence="1 3" id="KW-0820">tRNA-binding</keyword>
<reference evidence="5 6" key="1">
    <citation type="journal article" date="2016" name="Nat. Commun.">
        <title>Thousands of microbial genomes shed light on interconnected biogeochemical processes in an aquifer system.</title>
        <authorList>
            <person name="Anantharaman K."/>
            <person name="Brown C.T."/>
            <person name="Hug L.A."/>
            <person name="Sharon I."/>
            <person name="Castelle C.J."/>
            <person name="Probst A.J."/>
            <person name="Thomas B.C."/>
            <person name="Singh A."/>
            <person name="Wilkins M.J."/>
            <person name="Karaoz U."/>
            <person name="Brodie E.L."/>
            <person name="Williams K.H."/>
            <person name="Hubbard S.S."/>
            <person name="Banfield J.F."/>
        </authorList>
    </citation>
    <scope>NUCLEOTIDE SEQUENCE [LARGE SCALE GENOMIC DNA]</scope>
</reference>
<dbReference type="PROSITE" id="PS50886">
    <property type="entry name" value="TRBD"/>
    <property type="match status" value="1"/>
</dbReference>
<evidence type="ECO:0000313" key="6">
    <source>
        <dbReference type="Proteomes" id="UP000177082"/>
    </source>
</evidence>
<dbReference type="SUPFAM" id="SSF50249">
    <property type="entry name" value="Nucleic acid-binding proteins"/>
    <property type="match status" value="1"/>
</dbReference>
<gene>
    <name evidence="5" type="ORF">A2961_01960</name>
</gene>
<dbReference type="PANTHER" id="PTHR11586:SF37">
    <property type="entry name" value="TRNA-BINDING DOMAIN-CONTAINING PROTEIN"/>
    <property type="match status" value="1"/>
</dbReference>
<dbReference type="STRING" id="1802519.A2961_01960"/>
<dbReference type="InterPro" id="IPR002547">
    <property type="entry name" value="tRNA-bd_dom"/>
</dbReference>
<evidence type="ECO:0000313" key="5">
    <source>
        <dbReference type="EMBL" id="OGM63295.1"/>
    </source>
</evidence>
<dbReference type="GO" id="GO:0000049">
    <property type="term" value="F:tRNA binding"/>
    <property type="evidence" value="ECO:0007669"/>
    <property type="project" value="UniProtKB-UniRule"/>
</dbReference>
<comment type="caution">
    <text evidence="5">The sequence shown here is derived from an EMBL/GenBank/DDBJ whole genome shotgun (WGS) entry which is preliminary data.</text>
</comment>
<evidence type="ECO:0000256" key="3">
    <source>
        <dbReference type="PROSITE-ProRule" id="PRU00209"/>
    </source>
</evidence>
<evidence type="ECO:0000259" key="4">
    <source>
        <dbReference type="PROSITE" id="PS50886"/>
    </source>
</evidence>
<dbReference type="InterPro" id="IPR051270">
    <property type="entry name" value="Tyrosine-tRNA_ligase_regulator"/>
</dbReference>
<proteinExistence type="predicted"/>
<evidence type="ECO:0000256" key="1">
    <source>
        <dbReference type="ARBA" id="ARBA00022555"/>
    </source>
</evidence>
<protein>
    <recommendedName>
        <fullName evidence="4">tRNA-binding domain-containing protein</fullName>
    </recommendedName>
</protein>
<name>A0A1F8BIX9_9BACT</name>